<dbReference type="AlphaFoldDB" id="A0A248K1I9"/>
<organism evidence="1 2">
    <name type="scientific">Nitrospirillum viridazoti CBAmc</name>
    <dbReference type="NCBI Taxonomy" id="1441467"/>
    <lineage>
        <taxon>Bacteria</taxon>
        <taxon>Pseudomonadati</taxon>
        <taxon>Pseudomonadota</taxon>
        <taxon>Alphaproteobacteria</taxon>
        <taxon>Rhodospirillales</taxon>
        <taxon>Azospirillaceae</taxon>
        <taxon>Nitrospirillum</taxon>
        <taxon>Nitrospirillum viridazoti</taxon>
    </lineage>
</organism>
<reference evidence="1 2" key="1">
    <citation type="submission" date="2017-06" db="EMBL/GenBank/DDBJ databases">
        <title>Complete genome sequence of Nitrospirillum amazonense strain CBAmC, an endophytic nitrogen-fixing and plant growth-promoting bacterium, isolated from sugarcane.</title>
        <authorList>
            <person name="Schwab S."/>
            <person name="dos Santos Teixeira K.R."/>
            <person name="Simoes Araujo J.L."/>
            <person name="Soares Vidal M."/>
            <person name="Borges de Freitas H.R."/>
            <person name="Rivello Crivelaro A.L."/>
            <person name="Bueno de Camargo Nunes A."/>
            <person name="dos Santos C.M."/>
            <person name="Palmeira da Silva Rosa D."/>
            <person name="da Silva Padilha D."/>
            <person name="da Silva E."/>
            <person name="Araujo Terra L."/>
            <person name="Soares Mendes V."/>
            <person name="Farinelli L."/>
            <person name="Magalhaes Cruz L."/>
            <person name="Baldani J.I."/>
        </authorList>
    </citation>
    <scope>NUCLEOTIDE SEQUENCE [LARGE SCALE GENOMIC DNA]</scope>
    <source>
        <strain evidence="1 2">CBAmC</strain>
    </source>
</reference>
<name>A0A248K1I9_9PROT</name>
<proteinExistence type="predicted"/>
<dbReference type="Proteomes" id="UP000197153">
    <property type="component" value="Chromosome 3"/>
</dbReference>
<keyword evidence="2" id="KW-1185">Reference proteome</keyword>
<evidence type="ECO:0000313" key="2">
    <source>
        <dbReference type="Proteomes" id="UP000197153"/>
    </source>
</evidence>
<dbReference type="KEGG" id="nao:Y958_26205"/>
<dbReference type="EMBL" id="CP022112">
    <property type="protein sequence ID" value="ASG24847.1"/>
    <property type="molecule type" value="Genomic_DNA"/>
</dbReference>
<gene>
    <name evidence="1" type="ORF">Y958_26205</name>
</gene>
<protein>
    <submittedName>
        <fullName evidence="1">Uncharacterized protein</fullName>
    </submittedName>
</protein>
<sequence>MVAMQGNGKLPAWLDIRDAMEPALWLRSREMGRPVLATDPEVDRLRRALRQAAERFIEEPRMIANRTAQTGDLLAEAGDREQAVDILTGMIDVADATRHKQIYGVLCQHYLNLRKSGMDRSAALARLVASYKAQNNL</sequence>
<accession>A0A248K1I9</accession>
<evidence type="ECO:0000313" key="1">
    <source>
        <dbReference type="EMBL" id="ASG24847.1"/>
    </source>
</evidence>